<dbReference type="Pfam" id="PF08631">
    <property type="entry name" value="SPO22"/>
    <property type="match status" value="1"/>
</dbReference>
<proteinExistence type="predicted"/>
<evidence type="ECO:0000256" key="1">
    <source>
        <dbReference type="ARBA" id="ARBA00023254"/>
    </source>
</evidence>
<dbReference type="OrthoDB" id="65716at2759"/>
<reference evidence="2" key="2">
    <citation type="journal article" date="2023" name="Plants (Basel)">
        <title>Annotation of the Turnera subulata (Passifloraceae) Draft Genome Reveals the S-Locus Evolved after the Divergence of Turneroideae from Passifloroideae in a Stepwise Manner.</title>
        <authorList>
            <person name="Henning P.M."/>
            <person name="Roalson E.H."/>
            <person name="Mir W."/>
            <person name="McCubbin A.G."/>
            <person name="Shore J.S."/>
        </authorList>
    </citation>
    <scope>NUCLEOTIDE SEQUENCE</scope>
    <source>
        <strain evidence="2">F60SS</strain>
    </source>
</reference>
<organism evidence="2 3">
    <name type="scientific">Turnera subulata</name>
    <dbReference type="NCBI Taxonomy" id="218843"/>
    <lineage>
        <taxon>Eukaryota</taxon>
        <taxon>Viridiplantae</taxon>
        <taxon>Streptophyta</taxon>
        <taxon>Embryophyta</taxon>
        <taxon>Tracheophyta</taxon>
        <taxon>Spermatophyta</taxon>
        <taxon>Magnoliopsida</taxon>
        <taxon>eudicotyledons</taxon>
        <taxon>Gunneridae</taxon>
        <taxon>Pentapetalae</taxon>
        <taxon>rosids</taxon>
        <taxon>fabids</taxon>
        <taxon>Malpighiales</taxon>
        <taxon>Passifloraceae</taxon>
        <taxon>Turnera</taxon>
    </lineage>
</organism>
<comment type="caution">
    <text evidence="2">The sequence shown here is derived from an EMBL/GenBank/DDBJ whole genome shotgun (WGS) entry which is preliminary data.</text>
</comment>
<protein>
    <submittedName>
        <fullName evidence="2">TPR repeat-containing protein zip4</fullName>
    </submittedName>
</protein>
<dbReference type="GO" id="GO:0090173">
    <property type="term" value="P:regulation of synaptonemal complex assembly"/>
    <property type="evidence" value="ECO:0007669"/>
    <property type="project" value="InterPro"/>
</dbReference>
<evidence type="ECO:0000313" key="2">
    <source>
        <dbReference type="EMBL" id="KAJ4836739.1"/>
    </source>
</evidence>
<gene>
    <name evidence="2" type="primary">ZIP4_1</name>
    <name evidence="2" type="ORF">Tsubulata_005120</name>
</gene>
<accession>A0A9Q0FTZ6</accession>
<dbReference type="InterPro" id="IPR039057">
    <property type="entry name" value="Spo22/ZIP4"/>
</dbReference>
<dbReference type="AlphaFoldDB" id="A0A9Q0FTZ6"/>
<dbReference type="Proteomes" id="UP001141552">
    <property type="component" value="Unassembled WGS sequence"/>
</dbReference>
<dbReference type="EMBL" id="JAKUCV010004026">
    <property type="protein sequence ID" value="KAJ4836739.1"/>
    <property type="molecule type" value="Genomic_DNA"/>
</dbReference>
<keyword evidence="1" id="KW-0469">Meiosis</keyword>
<keyword evidence="3" id="KW-1185">Reference proteome</keyword>
<reference evidence="2" key="1">
    <citation type="submission" date="2022-02" db="EMBL/GenBank/DDBJ databases">
        <authorList>
            <person name="Henning P.M."/>
            <person name="McCubbin A.G."/>
            <person name="Shore J.S."/>
        </authorList>
    </citation>
    <scope>NUCLEOTIDE SEQUENCE</scope>
    <source>
        <strain evidence="2">F60SS</strain>
        <tissue evidence="2">Leaves</tissue>
    </source>
</reference>
<dbReference type="GO" id="GO:0051321">
    <property type="term" value="P:meiotic cell cycle"/>
    <property type="evidence" value="ECO:0007669"/>
    <property type="project" value="UniProtKB-KW"/>
</dbReference>
<dbReference type="PANTHER" id="PTHR40375:SF2">
    <property type="entry name" value="SPORULATION-SPECIFIC PROTEIN 22"/>
    <property type="match status" value="1"/>
</dbReference>
<name>A0A9Q0FTZ6_9ROSI</name>
<dbReference type="PANTHER" id="PTHR40375">
    <property type="entry name" value="SPORULATION-SPECIFIC PROTEIN 22"/>
    <property type="match status" value="1"/>
</dbReference>
<dbReference type="InterPro" id="IPR013940">
    <property type="entry name" value="Spo22/ZIP4/TEX11"/>
</dbReference>
<evidence type="ECO:0000313" key="3">
    <source>
        <dbReference type="Proteomes" id="UP001141552"/>
    </source>
</evidence>
<sequence>MNEALDLCEKGSSTARTREQVMELKELRLKLLWFISSVHLQKAEYDSVIKCVRVLREGGTHGEDHHVSLPIMAMKAWLGLGRYGEAEKELRGMVVGNGISEGVWISAVEAYFEAAGMAGAETAKHSRSIQTL</sequence>